<evidence type="ECO:0000256" key="1">
    <source>
        <dbReference type="SAM" id="Phobius"/>
    </source>
</evidence>
<feature type="transmembrane region" description="Helical" evidence="1">
    <location>
        <begin position="191"/>
        <end position="216"/>
    </location>
</feature>
<reference evidence="2 3" key="1">
    <citation type="submission" date="2020-05" db="EMBL/GenBank/DDBJ databases">
        <title>Flexivirga sp. ID2601S isolated from air conditioner.</title>
        <authorList>
            <person name="Kim D.H."/>
        </authorList>
    </citation>
    <scope>NUCLEOTIDE SEQUENCE [LARGE SCALE GENOMIC DNA]</scope>
    <source>
        <strain evidence="2 3">ID2601S</strain>
    </source>
</reference>
<feature type="transmembrane region" description="Helical" evidence="1">
    <location>
        <begin position="388"/>
        <end position="409"/>
    </location>
</feature>
<dbReference type="AlphaFoldDB" id="A0A849AMT0"/>
<protein>
    <recommendedName>
        <fullName evidence="4">Glycosyltransferase RgtA/B/C/D-like domain-containing protein</fullName>
    </recommendedName>
</protein>
<feature type="transmembrane region" description="Helical" evidence="1">
    <location>
        <begin position="109"/>
        <end position="130"/>
    </location>
</feature>
<keyword evidence="1" id="KW-0472">Membrane</keyword>
<dbReference type="RefSeq" id="WP_171151595.1">
    <property type="nucleotide sequence ID" value="NZ_JABENB010000001.1"/>
</dbReference>
<dbReference type="Proteomes" id="UP000557772">
    <property type="component" value="Unassembled WGS sequence"/>
</dbReference>
<dbReference type="EMBL" id="JABENB010000001">
    <property type="protein sequence ID" value="NNG38122.1"/>
    <property type="molecule type" value="Genomic_DNA"/>
</dbReference>
<feature type="transmembrane region" description="Helical" evidence="1">
    <location>
        <begin position="223"/>
        <end position="243"/>
    </location>
</feature>
<feature type="transmembrane region" description="Helical" evidence="1">
    <location>
        <begin position="30"/>
        <end position="49"/>
    </location>
</feature>
<feature type="transmembrane region" description="Helical" evidence="1">
    <location>
        <begin position="307"/>
        <end position="327"/>
    </location>
</feature>
<organism evidence="2 3">
    <name type="scientific">Flexivirga aerilata</name>
    <dbReference type="NCBI Taxonomy" id="1656889"/>
    <lineage>
        <taxon>Bacteria</taxon>
        <taxon>Bacillati</taxon>
        <taxon>Actinomycetota</taxon>
        <taxon>Actinomycetes</taxon>
        <taxon>Micrococcales</taxon>
        <taxon>Dermacoccaceae</taxon>
        <taxon>Flexivirga</taxon>
    </lineage>
</organism>
<feature type="transmembrane region" description="Helical" evidence="1">
    <location>
        <begin position="360"/>
        <end position="382"/>
    </location>
</feature>
<feature type="transmembrane region" description="Helical" evidence="1">
    <location>
        <begin position="421"/>
        <end position="439"/>
    </location>
</feature>
<evidence type="ECO:0000313" key="2">
    <source>
        <dbReference type="EMBL" id="NNG38122.1"/>
    </source>
</evidence>
<feature type="transmembrane region" description="Helical" evidence="1">
    <location>
        <begin position="333"/>
        <end position="353"/>
    </location>
</feature>
<evidence type="ECO:0008006" key="4">
    <source>
        <dbReference type="Google" id="ProtNLM"/>
    </source>
</evidence>
<evidence type="ECO:0000313" key="3">
    <source>
        <dbReference type="Proteomes" id="UP000557772"/>
    </source>
</evidence>
<keyword evidence="1" id="KW-0812">Transmembrane</keyword>
<proteinExistence type="predicted"/>
<name>A0A849AMT0_9MICO</name>
<keyword evidence="3" id="KW-1185">Reference proteome</keyword>
<feature type="transmembrane region" description="Helical" evidence="1">
    <location>
        <begin position="278"/>
        <end position="300"/>
    </location>
</feature>
<keyword evidence="1" id="KW-1133">Transmembrane helix</keyword>
<accession>A0A849AMT0</accession>
<feature type="transmembrane region" description="Helical" evidence="1">
    <location>
        <begin position="137"/>
        <end position="158"/>
    </location>
</feature>
<gene>
    <name evidence="2" type="ORF">HJ588_02395</name>
</gene>
<comment type="caution">
    <text evidence="2">The sequence shown here is derived from an EMBL/GenBank/DDBJ whole genome shotgun (WGS) entry which is preliminary data.</text>
</comment>
<sequence length="585" mass="63118">MSTISGGAAVPDGPGSATGGAAAMTRARPLWWIAGILPFLTAFLVTARVRLNGDVDYALGTMETAGRGGVGVGEVFAARPYAYRLFMDVLDRGRRLISDAPGSTLTDDVIIRCETVAFVVLVGVVLYAGLRRRLPGAPAGVISLVVTGSLAIAPPWHFLEPDWVGVLFAVLGVGTCLLPRNVWLGAVAGGIPLLITVAMKTATFPWALIALIAIGVLSRRRAIYTAIAWLLLVVAWLIVTRYVQHWEWRWLQDQAKLVHTSPIHNGIRLEDLKLLLQAAANVVIVSPILVAYPVAAAVLVQRRTGRARWVTLAVLVVVAGLCLASGYGQGEFFMYHFAGMPVVGAAVWAVAVARPSAARLPLVVAPVLGAIASAVLMAQPLAWRRDHLWWAIGIELLIAAAATGWALIAMRRRVPSTDRPWWVPAIGVAAAAALVTPLLPRSTYSFDLFDDSVVVGPNIASIRAADRQYDALRARIGADTRVTYFTYGAYNRALGNPTTCRYPSPQWLQRSVRLSSVRNYPSYIDNLRCLTSDGGAKYLVWEPSWFSLKGAAPQIREYAAKFDCSKSGRVPAPRALVVCPRKPLP</sequence>